<name>A0ABV1RKB0_9ALTE</name>
<dbReference type="Pfam" id="PF01844">
    <property type="entry name" value="HNH"/>
    <property type="match status" value="1"/>
</dbReference>
<dbReference type="PANTHER" id="PTHR41286:SF1">
    <property type="entry name" value="HNH NUCLEASE YAJD-RELATED"/>
    <property type="match status" value="1"/>
</dbReference>
<dbReference type="SMART" id="SM00507">
    <property type="entry name" value="HNHc"/>
    <property type="match status" value="1"/>
</dbReference>
<dbReference type="RefSeq" id="WP_350402575.1">
    <property type="nucleotide sequence ID" value="NZ_JBELOE010000265.1"/>
</dbReference>
<dbReference type="PANTHER" id="PTHR41286">
    <property type="entry name" value="HNH NUCLEASE YAJD-RELATED"/>
    <property type="match status" value="1"/>
</dbReference>
<evidence type="ECO:0000313" key="8">
    <source>
        <dbReference type="Proteomes" id="UP001467690"/>
    </source>
</evidence>
<keyword evidence="8" id="KW-1185">Reference proteome</keyword>
<evidence type="ECO:0000256" key="5">
    <source>
        <dbReference type="SAM" id="MobiDB-lite"/>
    </source>
</evidence>
<comment type="caution">
    <text evidence="7">The sequence shown here is derived from an EMBL/GenBank/DDBJ whole genome shotgun (WGS) entry which is preliminary data.</text>
</comment>
<accession>A0ABV1RKB0</accession>
<dbReference type="CDD" id="cd00085">
    <property type="entry name" value="HNHc"/>
    <property type="match status" value="1"/>
</dbReference>
<evidence type="ECO:0000313" key="7">
    <source>
        <dbReference type="EMBL" id="MER2493378.1"/>
    </source>
</evidence>
<reference evidence="7 8" key="1">
    <citation type="submission" date="2024-06" db="EMBL/GenBank/DDBJ databases">
        <authorList>
            <person name="Chen R.Y."/>
        </authorList>
    </citation>
    <scope>NUCLEOTIDE SEQUENCE [LARGE SCALE GENOMIC DNA]</scope>
    <source>
        <strain evidence="7 8">D2</strain>
    </source>
</reference>
<feature type="region of interest" description="Disordered" evidence="5">
    <location>
        <begin position="30"/>
        <end position="51"/>
    </location>
</feature>
<dbReference type="EMBL" id="JBELOE010000265">
    <property type="protein sequence ID" value="MER2493378.1"/>
    <property type="molecule type" value="Genomic_DNA"/>
</dbReference>
<protein>
    <recommendedName>
        <fullName evidence="4">Putative HNH nuclease YajD</fullName>
    </recommendedName>
</protein>
<evidence type="ECO:0000256" key="4">
    <source>
        <dbReference type="ARBA" id="ARBA00040194"/>
    </source>
</evidence>
<feature type="domain" description="HNH nuclease" evidence="6">
    <location>
        <begin position="56"/>
        <end position="110"/>
    </location>
</feature>
<evidence type="ECO:0000256" key="2">
    <source>
        <dbReference type="ARBA" id="ARBA00022801"/>
    </source>
</evidence>
<organism evidence="7 8">
    <name type="scientific">Catenovulum sediminis</name>
    <dbReference type="NCBI Taxonomy" id="1740262"/>
    <lineage>
        <taxon>Bacteria</taxon>
        <taxon>Pseudomonadati</taxon>
        <taxon>Pseudomonadota</taxon>
        <taxon>Gammaproteobacteria</taxon>
        <taxon>Alteromonadales</taxon>
        <taxon>Alteromonadaceae</taxon>
        <taxon>Catenovulum</taxon>
    </lineage>
</organism>
<comment type="similarity">
    <text evidence="3">Belongs to the HNH nuclease family.</text>
</comment>
<proteinExistence type="inferred from homology"/>
<evidence type="ECO:0000259" key="6">
    <source>
        <dbReference type="SMART" id="SM00507"/>
    </source>
</evidence>
<dbReference type="InterPro" id="IPR003615">
    <property type="entry name" value="HNH_nuc"/>
</dbReference>
<keyword evidence="1" id="KW-0540">Nuclease</keyword>
<keyword evidence="2" id="KW-0378">Hydrolase</keyword>
<keyword evidence="7" id="KW-0255">Endonuclease</keyword>
<sequence length="119" mass="13559">MAIKRPCRQTGCRNTVSGKANNGYCDKHKDKAGWHKNERDKGNRHQRGYGNHWSNVIRPRVLERDDYLCVEHRKLGIAVPADCVDHIIPKEHGGTDDDSNLQSLCNACHNTKTATERLR</sequence>
<evidence type="ECO:0000256" key="1">
    <source>
        <dbReference type="ARBA" id="ARBA00022722"/>
    </source>
</evidence>
<dbReference type="Proteomes" id="UP001467690">
    <property type="component" value="Unassembled WGS sequence"/>
</dbReference>
<evidence type="ECO:0000256" key="3">
    <source>
        <dbReference type="ARBA" id="ARBA00038412"/>
    </source>
</evidence>
<gene>
    <name evidence="7" type="ORF">ABS311_15990</name>
</gene>
<feature type="compositionally biased region" description="Basic and acidic residues" evidence="5">
    <location>
        <begin position="30"/>
        <end position="43"/>
    </location>
</feature>
<dbReference type="InterPro" id="IPR002711">
    <property type="entry name" value="HNH"/>
</dbReference>
<dbReference type="GO" id="GO:0004519">
    <property type="term" value="F:endonuclease activity"/>
    <property type="evidence" value="ECO:0007669"/>
    <property type="project" value="UniProtKB-KW"/>
</dbReference>
<dbReference type="Gene3D" id="1.10.30.50">
    <property type="match status" value="1"/>
</dbReference>